<keyword evidence="1" id="KW-0472">Membrane</keyword>
<sequence length="218" mass="24908">METTVLIFKTFLFVHIMCGSSALFTGLMALLLKKKRGLHSKFGFVFHCSMMLVAASSFIMSVMHSNYFLFVIGVFSLYLSFAGYRSIRFMKGLAKPGNIDKTIMALSGLLLFGVTYQFLRTTVFDLTGFSSVILVFDLVFIRILINDLKMFNKSENPTKNYWLIRHITRMIPAFTATVTAFLVVNVNYQYPVVIWLAPTVLFLPIILMNVKKYKKKIV</sequence>
<comment type="caution">
    <text evidence="2">The sequence shown here is derived from an EMBL/GenBank/DDBJ whole genome shotgun (WGS) entry which is preliminary data.</text>
</comment>
<feature type="transmembrane region" description="Helical" evidence="1">
    <location>
        <begin position="192"/>
        <end position="210"/>
    </location>
</feature>
<feature type="transmembrane region" description="Helical" evidence="1">
    <location>
        <begin position="12"/>
        <end position="32"/>
    </location>
</feature>
<evidence type="ECO:0000313" key="3">
    <source>
        <dbReference type="Proteomes" id="UP000660024"/>
    </source>
</evidence>
<dbReference type="EMBL" id="JAEHFY010000029">
    <property type="protein sequence ID" value="MBK0384361.1"/>
    <property type="molecule type" value="Genomic_DNA"/>
</dbReference>
<accession>A0ABS1BNB8</accession>
<reference evidence="2 3" key="1">
    <citation type="submission" date="2020-12" db="EMBL/GenBank/DDBJ databases">
        <title>Bacterial novel species Pedobacter sp. SD-b isolated from soil.</title>
        <authorList>
            <person name="Jung H.-Y."/>
        </authorList>
    </citation>
    <scope>NUCLEOTIDE SEQUENCE [LARGE SCALE GENOMIC DNA]</scope>
    <source>
        <strain evidence="2 3">SD-b</strain>
    </source>
</reference>
<protein>
    <recommendedName>
        <fullName evidence="4">DUF2306 domain-containing protein</fullName>
    </recommendedName>
</protein>
<feature type="transmembrane region" description="Helical" evidence="1">
    <location>
        <begin position="125"/>
        <end position="145"/>
    </location>
</feature>
<feature type="transmembrane region" description="Helical" evidence="1">
    <location>
        <begin position="99"/>
        <end position="119"/>
    </location>
</feature>
<feature type="transmembrane region" description="Helical" evidence="1">
    <location>
        <begin position="67"/>
        <end position="87"/>
    </location>
</feature>
<proteinExistence type="predicted"/>
<feature type="transmembrane region" description="Helical" evidence="1">
    <location>
        <begin position="44"/>
        <end position="61"/>
    </location>
</feature>
<keyword evidence="1" id="KW-1133">Transmembrane helix</keyword>
<evidence type="ECO:0000256" key="1">
    <source>
        <dbReference type="SAM" id="Phobius"/>
    </source>
</evidence>
<keyword evidence="1" id="KW-0812">Transmembrane</keyword>
<feature type="transmembrane region" description="Helical" evidence="1">
    <location>
        <begin position="166"/>
        <end position="186"/>
    </location>
</feature>
<evidence type="ECO:0000313" key="2">
    <source>
        <dbReference type="EMBL" id="MBK0384361.1"/>
    </source>
</evidence>
<gene>
    <name evidence="2" type="ORF">I5M32_15445</name>
</gene>
<dbReference type="RefSeq" id="WP_200587959.1">
    <property type="nucleotide sequence ID" value="NZ_JAEHFY010000029.1"/>
</dbReference>
<dbReference type="Proteomes" id="UP000660024">
    <property type="component" value="Unassembled WGS sequence"/>
</dbReference>
<organism evidence="2 3">
    <name type="scientific">Pedobacter segetis</name>
    <dbReference type="NCBI Taxonomy" id="2793069"/>
    <lineage>
        <taxon>Bacteria</taxon>
        <taxon>Pseudomonadati</taxon>
        <taxon>Bacteroidota</taxon>
        <taxon>Sphingobacteriia</taxon>
        <taxon>Sphingobacteriales</taxon>
        <taxon>Sphingobacteriaceae</taxon>
        <taxon>Pedobacter</taxon>
    </lineage>
</organism>
<keyword evidence="3" id="KW-1185">Reference proteome</keyword>
<name>A0ABS1BNB8_9SPHI</name>
<evidence type="ECO:0008006" key="4">
    <source>
        <dbReference type="Google" id="ProtNLM"/>
    </source>
</evidence>